<dbReference type="GO" id="GO:0003677">
    <property type="term" value="F:DNA binding"/>
    <property type="evidence" value="ECO:0007669"/>
    <property type="project" value="UniProtKB-KW"/>
</dbReference>
<dbReference type="InterPro" id="IPR050863">
    <property type="entry name" value="CenT-Element_Derived"/>
</dbReference>
<dbReference type="Pfam" id="PF05225">
    <property type="entry name" value="HTH_psq"/>
    <property type="match status" value="1"/>
</dbReference>
<name>B6Q5I9_TALMQ</name>
<dbReference type="Pfam" id="PF03184">
    <property type="entry name" value="DDE_1"/>
    <property type="match status" value="1"/>
</dbReference>
<dbReference type="AlphaFoldDB" id="B6Q5I9"/>
<evidence type="ECO:0000313" key="6">
    <source>
        <dbReference type="EMBL" id="EEA28442.1"/>
    </source>
</evidence>
<dbReference type="PANTHER" id="PTHR19303:SF62">
    <property type="entry name" value="HTH CENPB-TYPE DOMAIN-CONTAINING PROTEIN-RELATED"/>
    <property type="match status" value="1"/>
</dbReference>
<keyword evidence="3" id="KW-0539">Nucleus</keyword>
<feature type="region of interest" description="Disordered" evidence="4">
    <location>
        <begin position="505"/>
        <end position="539"/>
    </location>
</feature>
<gene>
    <name evidence="6" type="ORF">PMAA_032530</name>
</gene>
<dbReference type="Proteomes" id="UP000001294">
    <property type="component" value="Unassembled WGS sequence"/>
</dbReference>
<protein>
    <submittedName>
        <fullName evidence="6">Pogo transposable element, putative</fullName>
    </submittedName>
</protein>
<dbReference type="GO" id="GO:0005634">
    <property type="term" value="C:nucleus"/>
    <property type="evidence" value="ECO:0007669"/>
    <property type="project" value="UniProtKB-SubCell"/>
</dbReference>
<dbReference type="InterPro" id="IPR006600">
    <property type="entry name" value="HTH_CenpB_DNA-bd_dom"/>
</dbReference>
<dbReference type="EMBL" id="DS995899">
    <property type="protein sequence ID" value="EEA28442.1"/>
    <property type="molecule type" value="Genomic_DNA"/>
</dbReference>
<evidence type="ECO:0000256" key="3">
    <source>
        <dbReference type="ARBA" id="ARBA00023242"/>
    </source>
</evidence>
<dbReference type="PROSITE" id="PS51253">
    <property type="entry name" value="HTH_CENPB"/>
    <property type="match status" value="1"/>
</dbReference>
<evidence type="ECO:0000256" key="1">
    <source>
        <dbReference type="ARBA" id="ARBA00004123"/>
    </source>
</evidence>
<feature type="domain" description="HTH CENPB-type" evidence="5">
    <location>
        <begin position="60"/>
        <end position="129"/>
    </location>
</feature>
<accession>B6Q5I9</accession>
<feature type="region of interest" description="Disordered" evidence="4">
    <location>
        <begin position="394"/>
        <end position="419"/>
    </location>
</feature>
<dbReference type="InterPro" id="IPR004875">
    <property type="entry name" value="DDE_SF_endonuclease_dom"/>
</dbReference>
<feature type="compositionally biased region" description="Low complexity" evidence="4">
    <location>
        <begin position="403"/>
        <end position="415"/>
    </location>
</feature>
<evidence type="ECO:0000259" key="5">
    <source>
        <dbReference type="PROSITE" id="PS51253"/>
    </source>
</evidence>
<evidence type="ECO:0000313" key="7">
    <source>
        <dbReference type="Proteomes" id="UP000001294"/>
    </source>
</evidence>
<keyword evidence="2" id="KW-0238">DNA-binding</keyword>
<dbReference type="InterPro" id="IPR009057">
    <property type="entry name" value="Homeodomain-like_sf"/>
</dbReference>
<sequence>MPPNRTANRQKLAEQEGKILLAISDLKNGRIKSIREAVRIYNVSYTTLRRRLAGIEYRAEKRANSHKMTQYEEESLQKWILDLDKRGLPPRPSLVQDMANLLLSQREDEHVSEKWVYRFVNRHPEVKLRFSRRYNYELAKCEDIKITQEHFDRVQAAIQEYGILSEDIYNFDETGFAMGLCATAQVITGSDRYSTPYLLQPGNREWVTAIEAVNSTGWALPSYVIFKATTYYQQGWFETLPQDWRLDISKNGWTTDEIGLRWLQKHFIPHTTSRTKGRYRMLILDGHGSHLTAQFDQICAENNIISICIPPHSSHLLQPLDVSCFSVLKQQYGQLVEQRIRLGFNHIDKYDFLTAFPEARTMAYKATNIQNGFKATGLVPLDPEHVYQKLTVQLRTPTPPPSRSSNSQSSCLQTPQNPRQFKRQITTIKKRINDHPTSPLERVDQAINRMSKAYEMSINELLIVRKEVHDLRAANEKEKKKRKRSRAHISYEGSLTAQEAQELIASRNKASESIPAAPVESEPQASQPRVRAPPKCSGCGIIGHKINRCPNRTSS</sequence>
<reference evidence="7" key="1">
    <citation type="journal article" date="2015" name="Genome Announc.">
        <title>Genome sequence of the AIDS-associated pathogen Penicillium marneffei (ATCC18224) and its near taxonomic relative Talaromyces stipitatus (ATCC10500).</title>
        <authorList>
            <person name="Nierman W.C."/>
            <person name="Fedorova-Abrams N.D."/>
            <person name="Andrianopoulos A."/>
        </authorList>
    </citation>
    <scope>NUCLEOTIDE SEQUENCE [LARGE SCALE GENOMIC DNA]</scope>
    <source>
        <strain evidence="7">ATCC 18224 / CBS 334.59 / QM 7333</strain>
    </source>
</reference>
<dbReference type="PANTHER" id="PTHR19303">
    <property type="entry name" value="TRANSPOSON"/>
    <property type="match status" value="1"/>
</dbReference>
<dbReference type="VEuPathDB" id="FungiDB:PMAA_032530"/>
<dbReference type="PhylomeDB" id="B6Q5I9"/>
<dbReference type="SUPFAM" id="SSF46689">
    <property type="entry name" value="Homeodomain-like"/>
    <property type="match status" value="1"/>
</dbReference>
<organism evidence="6 7">
    <name type="scientific">Talaromyces marneffei (strain ATCC 18224 / CBS 334.59 / QM 7333)</name>
    <name type="common">Penicillium marneffei</name>
    <dbReference type="NCBI Taxonomy" id="441960"/>
    <lineage>
        <taxon>Eukaryota</taxon>
        <taxon>Fungi</taxon>
        <taxon>Dikarya</taxon>
        <taxon>Ascomycota</taxon>
        <taxon>Pezizomycotina</taxon>
        <taxon>Eurotiomycetes</taxon>
        <taxon>Eurotiomycetidae</taxon>
        <taxon>Eurotiales</taxon>
        <taxon>Trichocomaceae</taxon>
        <taxon>Talaromyces</taxon>
        <taxon>Talaromyces sect. Talaromyces</taxon>
    </lineage>
</organism>
<dbReference type="Gene3D" id="3.30.420.10">
    <property type="entry name" value="Ribonuclease H-like superfamily/Ribonuclease H"/>
    <property type="match status" value="1"/>
</dbReference>
<dbReference type="SMART" id="SM00674">
    <property type="entry name" value="CENPB"/>
    <property type="match status" value="1"/>
</dbReference>
<evidence type="ECO:0000256" key="4">
    <source>
        <dbReference type="SAM" id="MobiDB-lite"/>
    </source>
</evidence>
<dbReference type="HOGENOM" id="CLU_013929_4_0_1"/>
<comment type="subcellular location">
    <subcellularLocation>
        <location evidence="1">Nucleus</location>
    </subcellularLocation>
</comment>
<feature type="region of interest" description="Disordered" evidence="4">
    <location>
        <begin position="475"/>
        <end position="494"/>
    </location>
</feature>
<dbReference type="InterPro" id="IPR036397">
    <property type="entry name" value="RNaseH_sf"/>
</dbReference>
<evidence type="ECO:0000256" key="2">
    <source>
        <dbReference type="ARBA" id="ARBA00023125"/>
    </source>
</evidence>
<dbReference type="Pfam" id="PF03221">
    <property type="entry name" value="HTH_Tnp_Tc5"/>
    <property type="match status" value="1"/>
</dbReference>
<proteinExistence type="predicted"/>
<dbReference type="STRING" id="441960.B6Q5I9"/>
<keyword evidence="7" id="KW-1185">Reference proteome</keyword>
<dbReference type="InterPro" id="IPR007889">
    <property type="entry name" value="HTH_Psq"/>
</dbReference>